<dbReference type="InterPro" id="IPR056931">
    <property type="entry name" value="D14-like"/>
</dbReference>
<protein>
    <submittedName>
        <fullName evidence="1">Uncharacterized protein</fullName>
    </submittedName>
</protein>
<comment type="caution">
    <text evidence="1">The sequence shown here is derived from an EMBL/GenBank/DDBJ whole genome shotgun (WGS) entry which is preliminary data.</text>
</comment>
<dbReference type="Pfam" id="PF24608">
    <property type="entry name" value="PDDEXK_15"/>
    <property type="match status" value="1"/>
</dbReference>
<accession>A0A1V5ZNZ4</accession>
<gene>
    <name evidence="1" type="ORF">BWY04_00496</name>
</gene>
<organism evidence="1">
    <name type="scientific">candidate division CPR1 bacterium ADurb.Bin160</name>
    <dbReference type="NCBI Taxonomy" id="1852826"/>
    <lineage>
        <taxon>Bacteria</taxon>
        <taxon>candidate division CPR1</taxon>
    </lineage>
</organism>
<dbReference type="EMBL" id="MWDB01000007">
    <property type="protein sequence ID" value="OQB42010.1"/>
    <property type="molecule type" value="Genomic_DNA"/>
</dbReference>
<dbReference type="AlphaFoldDB" id="A0A1V5ZNZ4"/>
<dbReference type="Proteomes" id="UP000485621">
    <property type="component" value="Unassembled WGS sequence"/>
</dbReference>
<evidence type="ECO:0000313" key="1">
    <source>
        <dbReference type="EMBL" id="OQB42010.1"/>
    </source>
</evidence>
<sequence length="200" mass="23711">MSNSKEKGKSFEREICKKLSLWISNDKRDDIFWLTSGSGSRATTRFKKNKSTAYQGGDITFTDPVGEPLIKNFHIELKTGYSRKNKTKNGTYLINWCLLDILDSKQKLPIFNEFILQLEKDSEISKREPILIFRRQNREVLICIRYKLFNFIEKKILLLEEQKLNIININNFYYILKFSEFLEITKHDINSLFCFSEKIN</sequence>
<reference evidence="1" key="1">
    <citation type="submission" date="2017-02" db="EMBL/GenBank/DDBJ databases">
        <title>Delving into the versatile metabolic prowess of the omnipresent phylum Bacteroidetes.</title>
        <authorList>
            <person name="Nobu M.K."/>
            <person name="Mei R."/>
            <person name="Narihiro T."/>
            <person name="Kuroda K."/>
            <person name="Liu W.-T."/>
        </authorList>
    </citation>
    <scope>NUCLEOTIDE SEQUENCE</scope>
    <source>
        <strain evidence="1">ADurb.Bin160</strain>
    </source>
</reference>
<name>A0A1V5ZNZ4_9BACT</name>
<proteinExistence type="predicted"/>